<organism evidence="1 2">
    <name type="scientific">Staurois parvus</name>
    <dbReference type="NCBI Taxonomy" id="386267"/>
    <lineage>
        <taxon>Eukaryota</taxon>
        <taxon>Metazoa</taxon>
        <taxon>Chordata</taxon>
        <taxon>Craniata</taxon>
        <taxon>Vertebrata</taxon>
        <taxon>Euteleostomi</taxon>
        <taxon>Amphibia</taxon>
        <taxon>Batrachia</taxon>
        <taxon>Anura</taxon>
        <taxon>Neobatrachia</taxon>
        <taxon>Ranoidea</taxon>
        <taxon>Ranidae</taxon>
        <taxon>Staurois</taxon>
    </lineage>
</organism>
<accession>A0ABN9E7K1</accession>
<name>A0ABN9E7K1_9NEOB</name>
<dbReference type="Proteomes" id="UP001162483">
    <property type="component" value="Unassembled WGS sequence"/>
</dbReference>
<protein>
    <recommendedName>
        <fullName evidence="3">Maturase K</fullName>
    </recommendedName>
</protein>
<keyword evidence="2" id="KW-1185">Reference proteome</keyword>
<evidence type="ECO:0000313" key="2">
    <source>
        <dbReference type="Proteomes" id="UP001162483"/>
    </source>
</evidence>
<evidence type="ECO:0008006" key="3">
    <source>
        <dbReference type="Google" id="ProtNLM"/>
    </source>
</evidence>
<gene>
    <name evidence="1" type="ORF">SPARVUS_LOCUS9147936</name>
</gene>
<reference evidence="1" key="1">
    <citation type="submission" date="2023-05" db="EMBL/GenBank/DDBJ databases">
        <authorList>
            <person name="Stuckert A."/>
        </authorList>
    </citation>
    <scope>NUCLEOTIDE SEQUENCE</scope>
</reference>
<comment type="caution">
    <text evidence="1">The sequence shown here is derived from an EMBL/GenBank/DDBJ whole genome shotgun (WGS) entry which is preliminary data.</text>
</comment>
<feature type="non-terminal residue" evidence="1">
    <location>
        <position position="1"/>
    </location>
</feature>
<dbReference type="EMBL" id="CATNWA010015120">
    <property type="protein sequence ID" value="CAI9579707.1"/>
    <property type="molecule type" value="Genomic_DNA"/>
</dbReference>
<feature type="non-terminal residue" evidence="1">
    <location>
        <position position="104"/>
    </location>
</feature>
<sequence length="104" mass="12669">RNKLAFRCRFYQRFKRKLANRIHKRLRLQFFFTLPVPNAVQSLFFIMKNACKVFSRYPNEQNTEHRMFLPSLSHIVMTHSHLRHLPPLETKGYVNDHSHLKFLM</sequence>
<evidence type="ECO:0000313" key="1">
    <source>
        <dbReference type="EMBL" id="CAI9579707.1"/>
    </source>
</evidence>
<proteinExistence type="predicted"/>